<proteinExistence type="predicted"/>
<feature type="region of interest" description="Disordered" evidence="1">
    <location>
        <begin position="416"/>
        <end position="454"/>
    </location>
</feature>
<reference evidence="3 4" key="1">
    <citation type="submission" date="2017-05" db="EMBL/GenBank/DDBJ databases">
        <title>Draft genome sequence of Elsinoe australis.</title>
        <authorList>
            <person name="Cheng Q."/>
        </authorList>
    </citation>
    <scope>NUCLEOTIDE SEQUENCE [LARGE SCALE GENOMIC DNA]</scope>
    <source>
        <strain evidence="3 4">NL1</strain>
    </source>
</reference>
<feature type="region of interest" description="Disordered" evidence="1">
    <location>
        <begin position="65"/>
        <end position="225"/>
    </location>
</feature>
<comment type="caution">
    <text evidence="3">The sequence shown here is derived from an EMBL/GenBank/DDBJ whole genome shotgun (WGS) entry which is preliminary data.</text>
</comment>
<feature type="region of interest" description="Disordered" evidence="1">
    <location>
        <begin position="261"/>
        <end position="282"/>
    </location>
</feature>
<dbReference type="Proteomes" id="UP000243723">
    <property type="component" value="Unassembled WGS sequence"/>
</dbReference>
<evidence type="ECO:0000313" key="4">
    <source>
        <dbReference type="Proteomes" id="UP000243723"/>
    </source>
</evidence>
<feature type="chain" id="PRO_5015132741" evidence="2">
    <location>
        <begin position="25"/>
        <end position="543"/>
    </location>
</feature>
<gene>
    <name evidence="3" type="ORF">B9Z65_6836</name>
</gene>
<name>A0A2P7Z3U0_9PEZI</name>
<evidence type="ECO:0000256" key="1">
    <source>
        <dbReference type="SAM" id="MobiDB-lite"/>
    </source>
</evidence>
<feature type="compositionally biased region" description="Polar residues" evidence="1">
    <location>
        <begin position="180"/>
        <end position="189"/>
    </location>
</feature>
<dbReference type="EMBL" id="NHZQ01000331">
    <property type="protein sequence ID" value="PSK42882.1"/>
    <property type="molecule type" value="Genomic_DNA"/>
</dbReference>
<feature type="compositionally biased region" description="Polar residues" evidence="1">
    <location>
        <begin position="154"/>
        <end position="167"/>
    </location>
</feature>
<keyword evidence="2" id="KW-0732">Signal</keyword>
<evidence type="ECO:0000256" key="2">
    <source>
        <dbReference type="SAM" id="SignalP"/>
    </source>
</evidence>
<feature type="compositionally biased region" description="Basic and acidic residues" evidence="1">
    <location>
        <begin position="196"/>
        <end position="212"/>
    </location>
</feature>
<feature type="compositionally biased region" description="Basic and acidic residues" evidence="1">
    <location>
        <begin position="430"/>
        <end position="454"/>
    </location>
</feature>
<feature type="signal peptide" evidence="2">
    <location>
        <begin position="1"/>
        <end position="24"/>
    </location>
</feature>
<accession>A0A2P7Z3U0</accession>
<feature type="compositionally biased region" description="Polar residues" evidence="1">
    <location>
        <begin position="90"/>
        <end position="113"/>
    </location>
</feature>
<dbReference type="AlphaFoldDB" id="A0A2P7Z3U0"/>
<feature type="compositionally biased region" description="Basic and acidic residues" evidence="1">
    <location>
        <begin position="267"/>
        <end position="279"/>
    </location>
</feature>
<keyword evidence="4" id="KW-1185">Reference proteome</keyword>
<sequence length="543" mass="59600">MSLFLMLSIRNAVLCSLLLTTAIARPQTPCTDGEFDCSILHRRDADAREPSNYIQAQPYAYDGETAYGTQSNADQGFAQDTLPKAPPVQQDAQYSSPVDSPNVQTEQSQQDVSGGTPDAAEVAQQSKGNLQEGPPGVQPQPGQSYEEPVISPQIGDQSKSALPTNSPEAKPLEAAPEGGSSVNGTQAESSAAVGTPEEKPKPSPETKPEDAKPPTPTTTKEAAPPQTYVSVALGSATPLTNCGDLTPQAMKDGIASELKAKCSNKPKTGDPPKPGEDNPKNVGYCDNQLEIDNVQKWTSDNKKPESGRFILYMENIWFKNDEIYNIMMQALPDLFEGLINNKTTEKKKWSYTTYFRKRDEATLLRRDDSNAIIPTRNVDGLPLPYDQGIEILDLDFAALPDDHLFHNYPTYPSLTRRDLSSPPTINTTHHPLEKRSLPPILHARDRPQPQRRTGEIDYTTLPNFVLFLLKQRGSSDDLGIAMMRPDWKADKKSIWDQIFCALIVELLEDVLFSGIGRLVKAGQRVVQAVKGSEWFEGSCAEGS</sequence>
<evidence type="ECO:0000313" key="3">
    <source>
        <dbReference type="EMBL" id="PSK42882.1"/>
    </source>
</evidence>
<protein>
    <submittedName>
        <fullName evidence="3">Uncharacterized protein</fullName>
    </submittedName>
</protein>
<organism evidence="3 4">
    <name type="scientific">Elsinoe australis</name>
    <dbReference type="NCBI Taxonomy" id="40998"/>
    <lineage>
        <taxon>Eukaryota</taxon>
        <taxon>Fungi</taxon>
        <taxon>Dikarya</taxon>
        <taxon>Ascomycota</taxon>
        <taxon>Pezizomycotina</taxon>
        <taxon>Dothideomycetes</taxon>
        <taxon>Dothideomycetidae</taxon>
        <taxon>Myriangiales</taxon>
        <taxon>Elsinoaceae</taxon>
        <taxon>Elsinoe</taxon>
    </lineage>
</organism>
<feature type="compositionally biased region" description="Low complexity" evidence="1">
    <location>
        <begin position="131"/>
        <end position="143"/>
    </location>
</feature>